<dbReference type="GeneID" id="29114252"/>
<dbReference type="Proteomes" id="UP000077248">
    <property type="component" value="Unassembled WGS sequence"/>
</dbReference>
<protein>
    <submittedName>
        <fullName evidence="2">Uncharacterized protein</fullName>
    </submittedName>
</protein>
<dbReference type="RefSeq" id="XP_018383195.1">
    <property type="nucleotide sequence ID" value="XM_018528658.1"/>
</dbReference>
<gene>
    <name evidence="2" type="ORF">CC77DRAFT_1063774</name>
</gene>
<evidence type="ECO:0000313" key="3">
    <source>
        <dbReference type="Proteomes" id="UP000077248"/>
    </source>
</evidence>
<feature type="transmembrane region" description="Helical" evidence="1">
    <location>
        <begin position="6"/>
        <end position="27"/>
    </location>
</feature>
<dbReference type="EMBL" id="KV441485">
    <property type="protein sequence ID" value="OAG17774.1"/>
    <property type="molecule type" value="Genomic_DNA"/>
</dbReference>
<organism evidence="2 3">
    <name type="scientific">Alternaria alternata</name>
    <name type="common">Alternaria rot fungus</name>
    <name type="synonym">Torula alternata</name>
    <dbReference type="NCBI Taxonomy" id="5599"/>
    <lineage>
        <taxon>Eukaryota</taxon>
        <taxon>Fungi</taxon>
        <taxon>Dikarya</taxon>
        <taxon>Ascomycota</taxon>
        <taxon>Pezizomycotina</taxon>
        <taxon>Dothideomycetes</taxon>
        <taxon>Pleosporomycetidae</taxon>
        <taxon>Pleosporales</taxon>
        <taxon>Pleosporineae</taxon>
        <taxon>Pleosporaceae</taxon>
        <taxon>Alternaria</taxon>
        <taxon>Alternaria sect. Alternaria</taxon>
        <taxon>Alternaria alternata complex</taxon>
    </lineage>
</organism>
<dbReference type="VEuPathDB" id="FungiDB:CC77DRAFT_1063774"/>
<reference evidence="2 3" key="1">
    <citation type="submission" date="2016-05" db="EMBL/GenBank/DDBJ databases">
        <title>Comparative analysis of secretome profiles of manganese(II)-oxidizing ascomycete fungi.</title>
        <authorList>
            <consortium name="DOE Joint Genome Institute"/>
            <person name="Zeiner C.A."/>
            <person name="Purvine S.O."/>
            <person name="Zink E.M."/>
            <person name="Wu S."/>
            <person name="Pasa-Tolic L."/>
            <person name="Chaput D.L."/>
            <person name="Haridas S."/>
            <person name="Grigoriev I.V."/>
            <person name="Santelli C.M."/>
            <person name="Hansel C.M."/>
        </authorList>
    </citation>
    <scope>NUCLEOTIDE SEQUENCE [LARGE SCALE GENOMIC DNA]</scope>
    <source>
        <strain evidence="2 3">SRC1lrK2f</strain>
    </source>
</reference>
<keyword evidence="1" id="KW-1133">Transmembrane helix</keyword>
<sequence length="69" mass="7616">MSSWSIEAIIAFVTLLATCIPILVLLLRNFIPHRRVVQSEADVELGNKGNVHGHIAAPVKFGISKNRPR</sequence>
<dbReference type="KEGG" id="aalt:CC77DRAFT_1063774"/>
<keyword evidence="1" id="KW-0472">Membrane</keyword>
<dbReference type="AlphaFoldDB" id="A0A177DDA3"/>
<accession>A0A177DDA3</accession>
<name>A0A177DDA3_ALTAL</name>
<proteinExistence type="predicted"/>
<evidence type="ECO:0000256" key="1">
    <source>
        <dbReference type="SAM" id="Phobius"/>
    </source>
</evidence>
<evidence type="ECO:0000313" key="2">
    <source>
        <dbReference type="EMBL" id="OAG17774.1"/>
    </source>
</evidence>
<keyword evidence="1" id="KW-0812">Transmembrane</keyword>
<keyword evidence="3" id="KW-1185">Reference proteome</keyword>